<evidence type="ECO:0000313" key="13">
    <source>
        <dbReference type="EMBL" id="KYH13468.1"/>
    </source>
</evidence>
<feature type="transmembrane region" description="Helical" evidence="10">
    <location>
        <begin position="133"/>
        <end position="154"/>
    </location>
</feature>
<evidence type="ECO:0000313" key="14">
    <source>
        <dbReference type="Proteomes" id="UP000075418"/>
    </source>
</evidence>
<protein>
    <submittedName>
        <fullName evidence="13">Multidrug ABC transporter ATP-binding protein</fullName>
    </submittedName>
</protein>
<dbReference type="GO" id="GO:0005886">
    <property type="term" value="C:plasma membrane"/>
    <property type="evidence" value="ECO:0007669"/>
    <property type="project" value="UniProtKB-SubCell"/>
</dbReference>
<dbReference type="PANTHER" id="PTHR43394">
    <property type="entry name" value="ATP-DEPENDENT PERMEASE MDL1, MITOCHONDRIAL"/>
    <property type="match status" value="1"/>
</dbReference>
<feature type="transmembrane region" description="Helical" evidence="10">
    <location>
        <begin position="280"/>
        <end position="301"/>
    </location>
</feature>
<feature type="domain" description="ABC transporter" evidence="11">
    <location>
        <begin position="335"/>
        <end position="571"/>
    </location>
</feature>
<name>A0A151A218_9STAP</name>
<dbReference type="InterPro" id="IPR039421">
    <property type="entry name" value="Type_1_exporter"/>
</dbReference>
<reference evidence="13 14" key="1">
    <citation type="submission" date="2016-02" db="EMBL/GenBank/DDBJ databases">
        <title>Draft genome sequence of hydrocarbon degrading Staphylococcus saprophyticus Strain CNV2, isolated from crude-oil contaminated soil from Noonmati Oil Refinery, Guwahati, Assam, India.</title>
        <authorList>
            <person name="Mukherjee A."/>
            <person name="Chettri B."/>
            <person name="Langpoklakpam J."/>
            <person name="Singh A.K."/>
            <person name="Chattopadhyay D.J."/>
        </authorList>
    </citation>
    <scope>NUCLEOTIDE SEQUENCE [LARGE SCALE GENOMIC DNA]</scope>
    <source>
        <strain evidence="13 14">CNV2</strain>
    </source>
</reference>
<gene>
    <name evidence="13" type="ORF">A0131_01410</name>
</gene>
<dbReference type="FunFam" id="3.40.50.300:FF:000221">
    <property type="entry name" value="Multidrug ABC transporter ATP-binding protein"/>
    <property type="match status" value="1"/>
</dbReference>
<evidence type="ECO:0000256" key="8">
    <source>
        <dbReference type="ARBA" id="ARBA00023136"/>
    </source>
</evidence>
<evidence type="ECO:0000256" key="6">
    <source>
        <dbReference type="ARBA" id="ARBA00022840"/>
    </source>
</evidence>
<comment type="caution">
    <text evidence="13">The sequence shown here is derived from an EMBL/GenBank/DDBJ whole genome shotgun (WGS) entry which is preliminary data.</text>
</comment>
<dbReference type="GO" id="GO:0016887">
    <property type="term" value="F:ATP hydrolysis activity"/>
    <property type="evidence" value="ECO:0007669"/>
    <property type="project" value="InterPro"/>
</dbReference>
<keyword evidence="8 10" id="KW-0472">Membrane</keyword>
<dbReference type="SUPFAM" id="SSF52540">
    <property type="entry name" value="P-loop containing nucleoside triphosphate hydrolases"/>
    <property type="match status" value="1"/>
</dbReference>
<dbReference type="InterPro" id="IPR011527">
    <property type="entry name" value="ABC1_TM_dom"/>
</dbReference>
<dbReference type="Gene3D" id="3.40.50.300">
    <property type="entry name" value="P-loop containing nucleotide triphosphate hydrolases"/>
    <property type="match status" value="1"/>
</dbReference>
<evidence type="ECO:0000256" key="5">
    <source>
        <dbReference type="ARBA" id="ARBA00022741"/>
    </source>
</evidence>
<dbReference type="GO" id="GO:0015421">
    <property type="term" value="F:ABC-type oligopeptide transporter activity"/>
    <property type="evidence" value="ECO:0007669"/>
    <property type="project" value="TreeGrafter"/>
</dbReference>
<dbReference type="AlphaFoldDB" id="A0A151A218"/>
<accession>A0A151A218</accession>
<dbReference type="InterPro" id="IPR003593">
    <property type="entry name" value="AAA+_ATPase"/>
</dbReference>
<dbReference type="CDD" id="cd18541">
    <property type="entry name" value="ABC_6TM_TmrB_like"/>
    <property type="match status" value="1"/>
</dbReference>
<dbReference type="FunFam" id="1.20.1560.10:FF:000011">
    <property type="entry name" value="Multidrug ABC transporter ATP-binding protein"/>
    <property type="match status" value="1"/>
</dbReference>
<keyword evidence="2" id="KW-0813">Transport</keyword>
<evidence type="ECO:0000256" key="7">
    <source>
        <dbReference type="ARBA" id="ARBA00022989"/>
    </source>
</evidence>
<organism evidence="13 14">
    <name type="scientific">Staphylococcus kloosii</name>
    <dbReference type="NCBI Taxonomy" id="29384"/>
    <lineage>
        <taxon>Bacteria</taxon>
        <taxon>Bacillati</taxon>
        <taxon>Bacillota</taxon>
        <taxon>Bacilli</taxon>
        <taxon>Bacillales</taxon>
        <taxon>Staphylococcaceae</taxon>
        <taxon>Staphylococcus</taxon>
    </lineage>
</organism>
<dbReference type="PROSITE" id="PS00211">
    <property type="entry name" value="ABC_TRANSPORTER_1"/>
    <property type="match status" value="1"/>
</dbReference>
<sequence length="593" mass="66440">MDVFFKLAWFFKAQKKYYILGLIMLLFIALLELLPPQIIGKTIDGITKKTLTPQLLTIYLIILAVAAVLIYISRYIWRISIFGTSQKLGNILRRYLYHKYTEMSAQFFQKKRTGDLMAHATNDINAVQNAAGAGILMIADSLITGGMVIITMAITISWQLTLIVLIPLPIMVLLTRYYGRLLSKGFKKAQAAFSRLNDKTQESVAGIKVTKTFGYEQEDQADFRNLSDDVVKKNLTVAKVDSLFDPTIMLVFGTSEFLAIAFGAHMVFAQTITLGQLITFSTYLGMLVWPLLALGLFFNIVQRAKASYERIDNILNTPNAIDTSYTLDDLPQGNIQFNIPTFHYPGYESRGLKDVYFTIESGTTVGVVGRTGSGKSTLIKLLLREFDTLRPEDITYNGKPISSYSRSALRTQFGYVPQEHFLFSTTIRNNIAFGNIEVQDQQLYHVSKMSHIHDDISAFPQGYDTVVGERGVSLSGGQKQRISIARALLLDPEVLILDDSLSAVDAQTEEAILTNLQTLRSKKTNIITAHRMSAVKDADLILVMDQGTIVERGTHTQLMDNKGWYYDTYTAQALQSKYSQNLDDLTKGDGQDE</sequence>
<dbReference type="RefSeq" id="WP_061853699.1">
    <property type="nucleotide sequence ID" value="NZ_LUGM01000002.1"/>
</dbReference>
<evidence type="ECO:0000256" key="1">
    <source>
        <dbReference type="ARBA" id="ARBA00004651"/>
    </source>
</evidence>
<dbReference type="PANTHER" id="PTHR43394:SF1">
    <property type="entry name" value="ATP-BINDING CASSETTE SUB-FAMILY B MEMBER 10, MITOCHONDRIAL"/>
    <property type="match status" value="1"/>
</dbReference>
<evidence type="ECO:0000256" key="4">
    <source>
        <dbReference type="ARBA" id="ARBA00022692"/>
    </source>
</evidence>
<dbReference type="Proteomes" id="UP000075418">
    <property type="component" value="Unassembled WGS sequence"/>
</dbReference>
<keyword evidence="3" id="KW-1003">Cell membrane</keyword>
<keyword evidence="7 10" id="KW-1133">Transmembrane helix</keyword>
<feature type="transmembrane region" description="Helical" evidence="10">
    <location>
        <begin position="160"/>
        <end position="178"/>
    </location>
</feature>
<dbReference type="GO" id="GO:0005524">
    <property type="term" value="F:ATP binding"/>
    <property type="evidence" value="ECO:0007669"/>
    <property type="project" value="UniProtKB-KW"/>
</dbReference>
<feature type="transmembrane region" description="Helical" evidence="10">
    <location>
        <begin position="56"/>
        <end position="77"/>
    </location>
</feature>
<dbReference type="InterPro" id="IPR003439">
    <property type="entry name" value="ABC_transporter-like_ATP-bd"/>
</dbReference>
<evidence type="ECO:0000259" key="12">
    <source>
        <dbReference type="PROSITE" id="PS50929"/>
    </source>
</evidence>
<dbReference type="InterPro" id="IPR017871">
    <property type="entry name" value="ABC_transporter-like_CS"/>
</dbReference>
<evidence type="ECO:0000256" key="9">
    <source>
        <dbReference type="ARBA" id="ARBA00025074"/>
    </source>
</evidence>
<evidence type="ECO:0000256" key="2">
    <source>
        <dbReference type="ARBA" id="ARBA00022448"/>
    </source>
</evidence>
<keyword evidence="4 10" id="KW-0812">Transmembrane</keyword>
<dbReference type="Gene3D" id="1.20.1560.10">
    <property type="entry name" value="ABC transporter type 1, transmembrane domain"/>
    <property type="match status" value="1"/>
</dbReference>
<dbReference type="Pfam" id="PF00005">
    <property type="entry name" value="ABC_tran"/>
    <property type="match status" value="1"/>
</dbReference>
<dbReference type="Pfam" id="PF00664">
    <property type="entry name" value="ABC_membrane"/>
    <property type="match status" value="1"/>
</dbReference>
<comment type="subcellular location">
    <subcellularLocation>
        <location evidence="1">Cell membrane</location>
        <topology evidence="1">Multi-pass membrane protein</topology>
    </subcellularLocation>
</comment>
<dbReference type="PROSITE" id="PS50929">
    <property type="entry name" value="ABC_TM1F"/>
    <property type="match status" value="1"/>
</dbReference>
<keyword evidence="5" id="KW-0547">Nucleotide-binding</keyword>
<dbReference type="PROSITE" id="PS50893">
    <property type="entry name" value="ABC_TRANSPORTER_2"/>
    <property type="match status" value="1"/>
</dbReference>
<dbReference type="InterPro" id="IPR036640">
    <property type="entry name" value="ABC1_TM_sf"/>
</dbReference>
<keyword evidence="6 13" id="KW-0067">ATP-binding</keyword>
<evidence type="ECO:0000259" key="11">
    <source>
        <dbReference type="PROSITE" id="PS50893"/>
    </source>
</evidence>
<dbReference type="EMBL" id="LUGM01000002">
    <property type="protein sequence ID" value="KYH13468.1"/>
    <property type="molecule type" value="Genomic_DNA"/>
</dbReference>
<dbReference type="InterPro" id="IPR027417">
    <property type="entry name" value="P-loop_NTPase"/>
</dbReference>
<evidence type="ECO:0000256" key="10">
    <source>
        <dbReference type="SAM" id="Phobius"/>
    </source>
</evidence>
<evidence type="ECO:0000256" key="3">
    <source>
        <dbReference type="ARBA" id="ARBA00022475"/>
    </source>
</evidence>
<proteinExistence type="predicted"/>
<comment type="function">
    <text evidence="9">May be involved in multidrug export. Transmembrane domains (TMD) form a pore in the cell membrane and the ATP-binding domain (NBD) is responsible for energy generation.</text>
</comment>
<dbReference type="SUPFAM" id="SSF90123">
    <property type="entry name" value="ABC transporter transmembrane region"/>
    <property type="match status" value="1"/>
</dbReference>
<feature type="domain" description="ABC transmembrane type-1" evidence="12">
    <location>
        <begin position="19"/>
        <end position="303"/>
    </location>
</feature>
<dbReference type="SMART" id="SM00382">
    <property type="entry name" value="AAA"/>
    <property type="match status" value="1"/>
</dbReference>
<feature type="transmembrane region" description="Helical" evidence="10">
    <location>
        <begin position="248"/>
        <end position="268"/>
    </location>
</feature>